<protein>
    <submittedName>
        <fullName evidence="1">Uncharacterized protein</fullName>
    </submittedName>
</protein>
<dbReference type="InParanoid" id="G4U1A3"/>
<dbReference type="HOGENOM" id="CLU_139903_0_0_1"/>
<reference evidence="1 2" key="1">
    <citation type="journal article" date="2011" name="PLoS Pathog.">
        <title>Endophytic Life Strategies Decoded by Genome and Transcriptome Analyses of the Mutualistic Root Symbiont Piriformospora indica.</title>
        <authorList>
            <person name="Zuccaro A."/>
            <person name="Lahrmann U."/>
            <person name="Guldener U."/>
            <person name="Langen G."/>
            <person name="Pfiffi S."/>
            <person name="Biedenkopf D."/>
            <person name="Wong P."/>
            <person name="Samans B."/>
            <person name="Grimm C."/>
            <person name="Basiewicz M."/>
            <person name="Murat C."/>
            <person name="Martin F."/>
            <person name="Kogel K.H."/>
        </authorList>
    </citation>
    <scope>NUCLEOTIDE SEQUENCE [LARGE SCALE GENOMIC DNA]</scope>
    <source>
        <strain evidence="1 2">DSM 11827</strain>
    </source>
</reference>
<keyword evidence="2" id="KW-1185">Reference proteome</keyword>
<sequence>MDNSHTLQAVSAKATAVIGCPVTEVPSCFYISIKEESAPGIHWFLQPVLIGSDPCILYAHGHWELLSANKKEPVKLNKEPTDDENKPVPTHFTPEALWLFEYVTGAE</sequence>
<dbReference type="AlphaFoldDB" id="G4U1A3"/>
<proteinExistence type="predicted"/>
<accession>G4U1A3</accession>
<gene>
    <name evidence="1" type="ORF">PIIN_11323</name>
</gene>
<name>G4U1A3_SERID</name>
<dbReference type="OrthoDB" id="10491471at2759"/>
<evidence type="ECO:0000313" key="1">
    <source>
        <dbReference type="EMBL" id="CCA77346.1"/>
    </source>
</evidence>
<evidence type="ECO:0000313" key="2">
    <source>
        <dbReference type="Proteomes" id="UP000007148"/>
    </source>
</evidence>
<dbReference type="Proteomes" id="UP000007148">
    <property type="component" value="Unassembled WGS sequence"/>
</dbReference>
<organism evidence="1 2">
    <name type="scientific">Serendipita indica (strain DSM 11827)</name>
    <name type="common">Root endophyte fungus</name>
    <name type="synonym">Piriformospora indica</name>
    <dbReference type="NCBI Taxonomy" id="1109443"/>
    <lineage>
        <taxon>Eukaryota</taxon>
        <taxon>Fungi</taxon>
        <taxon>Dikarya</taxon>
        <taxon>Basidiomycota</taxon>
        <taxon>Agaricomycotina</taxon>
        <taxon>Agaricomycetes</taxon>
        <taxon>Sebacinales</taxon>
        <taxon>Serendipitaceae</taxon>
        <taxon>Serendipita</taxon>
    </lineage>
</organism>
<comment type="caution">
    <text evidence="1">The sequence shown here is derived from an EMBL/GenBank/DDBJ whole genome shotgun (WGS) entry which is preliminary data.</text>
</comment>
<dbReference type="EMBL" id="CAFZ01001508">
    <property type="protein sequence ID" value="CCA77346.1"/>
    <property type="molecule type" value="Genomic_DNA"/>
</dbReference>